<reference evidence="15 16" key="1">
    <citation type="submission" date="2015-01" db="EMBL/GenBank/DDBJ databases">
        <title>Genome of allotetraploid Gossypium barbadense reveals genomic plasticity and fiber elongation in cotton evolution.</title>
        <authorList>
            <person name="Chen X."/>
            <person name="Liu X."/>
            <person name="Zhao B."/>
            <person name="Zheng H."/>
            <person name="Hu Y."/>
            <person name="Lu G."/>
            <person name="Yang C."/>
            <person name="Chen J."/>
            <person name="Shan C."/>
            <person name="Zhang L."/>
            <person name="Zhou Y."/>
            <person name="Wang L."/>
            <person name="Guo W."/>
            <person name="Bai Y."/>
            <person name="Ruan J."/>
            <person name="Shangguan X."/>
            <person name="Mao Y."/>
            <person name="Jiang J."/>
            <person name="Zhu Y."/>
            <person name="Lei J."/>
            <person name="Kang H."/>
            <person name="Chen S."/>
            <person name="He X."/>
            <person name="Wang R."/>
            <person name="Wang Y."/>
            <person name="Chen J."/>
            <person name="Wang L."/>
            <person name="Yu S."/>
            <person name="Wang B."/>
            <person name="Wei J."/>
            <person name="Song S."/>
            <person name="Lu X."/>
            <person name="Gao Z."/>
            <person name="Gu W."/>
            <person name="Deng X."/>
            <person name="Ma D."/>
            <person name="Wang S."/>
            <person name="Liang W."/>
            <person name="Fang L."/>
            <person name="Cai C."/>
            <person name="Zhu X."/>
            <person name="Zhou B."/>
            <person name="Zhang Y."/>
            <person name="Chen Z."/>
            <person name="Xu S."/>
            <person name="Zhu R."/>
            <person name="Wang S."/>
            <person name="Zhang T."/>
            <person name="Zhao G."/>
        </authorList>
    </citation>
    <scope>NUCLEOTIDE SEQUENCE [LARGE SCALE GENOMIC DNA]</scope>
    <source>
        <strain evidence="16">cv. Xinhai21</strain>
        <tissue evidence="15">Leaf</tissue>
    </source>
</reference>
<dbReference type="InterPro" id="IPR002192">
    <property type="entry name" value="PPDK_AMP/ATP-bd"/>
</dbReference>
<evidence type="ECO:0000256" key="8">
    <source>
        <dbReference type="ARBA" id="ARBA00022840"/>
    </source>
</evidence>
<evidence type="ECO:0000256" key="10">
    <source>
        <dbReference type="ARBA" id="ARBA00023277"/>
    </source>
</evidence>
<dbReference type="SUPFAM" id="SSF56059">
    <property type="entry name" value="Glutathione synthetase ATP-binding domain-like"/>
    <property type="match status" value="1"/>
</dbReference>
<evidence type="ECO:0000259" key="11">
    <source>
        <dbReference type="Pfam" id="PF01326"/>
    </source>
</evidence>
<protein>
    <submittedName>
        <fullName evidence="15">Uncharacterized protein</fullName>
    </submittedName>
</protein>
<dbReference type="InterPro" id="IPR056301">
    <property type="entry name" value="GWD-like_N_Ig"/>
</dbReference>
<feature type="domain" description="Alpha-glucan water dikinase phosphohistidine-like" evidence="12">
    <location>
        <begin position="803"/>
        <end position="878"/>
    </location>
</feature>
<organism evidence="15 16">
    <name type="scientific">Gossypium barbadense</name>
    <name type="common">Sea Island cotton</name>
    <name type="synonym">Hibiscus barbadensis</name>
    <dbReference type="NCBI Taxonomy" id="3634"/>
    <lineage>
        <taxon>Eukaryota</taxon>
        <taxon>Viridiplantae</taxon>
        <taxon>Streptophyta</taxon>
        <taxon>Embryophyta</taxon>
        <taxon>Tracheophyta</taxon>
        <taxon>Spermatophyta</taxon>
        <taxon>Magnoliopsida</taxon>
        <taxon>eudicotyledons</taxon>
        <taxon>Gunneridae</taxon>
        <taxon>Pentapetalae</taxon>
        <taxon>rosids</taxon>
        <taxon>malvids</taxon>
        <taxon>Malvales</taxon>
        <taxon>Malvaceae</taxon>
        <taxon>Malvoideae</taxon>
        <taxon>Gossypium</taxon>
    </lineage>
</organism>
<evidence type="ECO:0000256" key="4">
    <source>
        <dbReference type="ARBA" id="ARBA00022679"/>
    </source>
</evidence>
<accession>A0A2P5XJJ8</accession>
<dbReference type="Proteomes" id="UP000239757">
    <property type="component" value="Unassembled WGS sequence"/>
</dbReference>
<evidence type="ECO:0000259" key="12">
    <source>
        <dbReference type="Pfam" id="PF22973"/>
    </source>
</evidence>
<evidence type="ECO:0000313" key="15">
    <source>
        <dbReference type="EMBL" id="PPS03518.1"/>
    </source>
</evidence>
<dbReference type="Gene3D" id="3.30.1490.20">
    <property type="entry name" value="ATP-grasp fold, A domain"/>
    <property type="match status" value="1"/>
</dbReference>
<feature type="domain" description="Alpha-glucan water dikinase-like N-terminal Ig-like" evidence="13">
    <location>
        <begin position="14"/>
        <end position="129"/>
    </location>
</feature>
<evidence type="ECO:0000256" key="3">
    <source>
        <dbReference type="ARBA" id="ARBA00011738"/>
    </source>
</evidence>
<sequence length="1257" mass="140859">MAASGSVQVPRALHFQLIDGMQLQINVSGCSNKRNARVEFQLKNCTRTWILHWGFLYLGNRNWYIPSGEDSSGAKTYKQGALQTPFVKNGDMYVVTIELRDPKIHAIEFLLKDGSQDRLKLNHGNFRVEVPEYDASNPLPSIPKELIDRKAYLIWESRGRPQSSPEQQKQDYADALTELQKQLRKGISLNELQSSYMNARTKIKAQDDVQPSRPVTPSSYLRRHDVEKWLQRQSKGPNETKAGQSSLALMDLVEKSAGGNNVVSKQNYIVGIYEIVVLSKVLSGDYHIFVALNVRGTAILHWGVSKSSAGEWLAPPSDMLPEKSKMVVGACQTYFTEKTVGGRPFQVNGYSNGIVKWLLDEISQREKEAERSLMHRFNIAMELTERCKAEGELGLVGILVWMRLMRCRHLTWNKNYNVKPREISEAQDRFTNLLQRIYLNQPNDREIVRLILSFVGRGGQGDVGQRIRDEILMVQRNNDCKGGMMEEWHQKLHNNSSPDDVVICEALLNYLRAGFKLDVYWKTLHAHGLTKEKLASYDRPIVSEPCFRMGAKEGLIRDLTMYLKTLKAVHSGVELESAIDSCLAPSLNNQGFATADRVNVYGGLSLKLQDCLNFVKTHIGDERIGPLMEKLLESRIEIRPLLLTPHRLAKELLFLDLALASAVRTTMERGLKDLNFANPPEIMFFISLVLESLCLSTVKNEDLIYCTKDWYRASESHKSGDAQWALQTKAILDRLQIILSDRAVDLQIKIQPSAEYLGKLLGIGKTTIDTFSEELIRAGSAAVLSMLITRFDPVLRKVANLGCWQVISPVEVSGFVSSVNELITVQNKVYRKPTIIIATRVTGEEEIPDGVVAVLTSDAPDVLSHVSIRARNSKACVLRIAYQNLKYASPHALIKILSGISSQRKDVRDIGGSILPLSSLVPSISRRVTLKRKIFCGRYALSLEEFTTETVGAKSCNIKFLRGKVPSWIRIPMSVAIPFGAFETVLSLDVNKDISTKIMFLRKLVNGGDVSKIQEIKGAILQMSIPVSLTTELTSKMKSARMPWPDKGGDDQWNRAWQAIKKVWASKWNERAYISCKKAKLNHEDLRMAVLIQEVICGDYAFVIHTKNPLSGDTSEIYAEIVKGLGETLVGAYPGRAMSFIAKKNNLKSPIVTCYASKKIGLYCKPTIIFRSDSNGEDLEGYAGAGLYDSVLMDEEESMVLDYSNDPMMVNKAFQTSILSKVAEAGKIIETLYGCPQDIEGVVKDGMIYVVQARPQV</sequence>
<dbReference type="Gene3D" id="3.30.470.20">
    <property type="entry name" value="ATP-grasp fold, B domain"/>
    <property type="match status" value="1"/>
</dbReference>
<gene>
    <name evidence="15" type="ORF">GOBAR_AA17152</name>
</gene>
<dbReference type="Pfam" id="PF22973">
    <property type="entry name" value="GWD1_pHisD"/>
    <property type="match status" value="1"/>
</dbReference>
<feature type="domain" description="DUF7067" evidence="14">
    <location>
        <begin position="144"/>
        <end position="198"/>
    </location>
</feature>
<feature type="domain" description="Alpha-glucan water dikinase-like N-terminal Ig-like" evidence="13">
    <location>
        <begin position="277"/>
        <end position="339"/>
    </location>
</feature>
<evidence type="ECO:0000256" key="9">
    <source>
        <dbReference type="ARBA" id="ARBA00022842"/>
    </source>
</evidence>
<comment type="similarity">
    <text evidence="2">Belongs to the PEP-utilizing enzyme family.</text>
</comment>
<dbReference type="InterPro" id="IPR054481">
    <property type="entry name" value="GWD1_pHisD"/>
</dbReference>
<comment type="subunit">
    <text evidence="3">Homodimer.</text>
</comment>
<dbReference type="Pfam" id="PF23166">
    <property type="entry name" value="Ig_N_CWD1"/>
    <property type="match status" value="2"/>
</dbReference>
<evidence type="ECO:0000259" key="14">
    <source>
        <dbReference type="Pfam" id="PF23229"/>
    </source>
</evidence>
<dbReference type="AlphaFoldDB" id="A0A2P5XJJ8"/>
<comment type="cofactor">
    <cofactor evidence="1">
        <name>Mg(2+)</name>
        <dbReference type="ChEBI" id="CHEBI:18420"/>
    </cofactor>
</comment>
<keyword evidence="4" id="KW-0808">Transferase</keyword>
<keyword evidence="7" id="KW-0418">Kinase</keyword>
<dbReference type="GO" id="GO:0046872">
    <property type="term" value="F:metal ion binding"/>
    <property type="evidence" value="ECO:0007669"/>
    <property type="project" value="UniProtKB-KW"/>
</dbReference>
<keyword evidence="5" id="KW-0479">Metal-binding</keyword>
<keyword evidence="9" id="KW-0460">Magnesium</keyword>
<dbReference type="Pfam" id="PF01326">
    <property type="entry name" value="PPDK_N"/>
    <property type="match status" value="1"/>
</dbReference>
<evidence type="ECO:0000256" key="2">
    <source>
        <dbReference type="ARBA" id="ARBA00007837"/>
    </source>
</evidence>
<dbReference type="OrthoDB" id="6123450at2759"/>
<dbReference type="Pfam" id="PF23229">
    <property type="entry name" value="DUF7067"/>
    <property type="match status" value="1"/>
</dbReference>
<dbReference type="PANTHER" id="PTHR46999:SF4">
    <property type="entry name" value="ALPHA-GLUCAN WATER DIKINASE 2"/>
    <property type="match status" value="1"/>
</dbReference>
<keyword evidence="10" id="KW-0119">Carbohydrate metabolism</keyword>
<dbReference type="InterPro" id="IPR013815">
    <property type="entry name" value="ATP_grasp_subdomain_1"/>
</dbReference>
<dbReference type="InterPro" id="IPR055495">
    <property type="entry name" value="CWD_DUF7067"/>
</dbReference>
<evidence type="ECO:0000256" key="1">
    <source>
        <dbReference type="ARBA" id="ARBA00001946"/>
    </source>
</evidence>
<proteinExistence type="inferred from homology"/>
<keyword evidence="6" id="KW-0547">Nucleotide-binding</keyword>
<evidence type="ECO:0000313" key="16">
    <source>
        <dbReference type="Proteomes" id="UP000239757"/>
    </source>
</evidence>
<dbReference type="GO" id="GO:0005524">
    <property type="term" value="F:ATP binding"/>
    <property type="evidence" value="ECO:0007669"/>
    <property type="project" value="UniProtKB-KW"/>
</dbReference>
<evidence type="ECO:0000256" key="5">
    <source>
        <dbReference type="ARBA" id="ARBA00022723"/>
    </source>
</evidence>
<dbReference type="GO" id="GO:0016301">
    <property type="term" value="F:kinase activity"/>
    <property type="evidence" value="ECO:0007669"/>
    <property type="project" value="UniProtKB-KW"/>
</dbReference>
<evidence type="ECO:0000259" key="13">
    <source>
        <dbReference type="Pfam" id="PF23166"/>
    </source>
</evidence>
<feature type="domain" description="Pyruvate phosphate dikinase AMP/ATP-binding" evidence="11">
    <location>
        <begin position="1056"/>
        <end position="1256"/>
    </location>
</feature>
<name>A0A2P5XJJ8_GOSBA</name>
<dbReference type="PANTHER" id="PTHR46999">
    <property type="entry name" value="ALPHA-GLUCAN WATER DIKINASE 1, CHLOROPLASTIC-RELATED"/>
    <property type="match status" value="1"/>
</dbReference>
<evidence type="ECO:0000256" key="7">
    <source>
        <dbReference type="ARBA" id="ARBA00022777"/>
    </source>
</evidence>
<keyword evidence="8" id="KW-0067">ATP-binding</keyword>
<evidence type="ECO:0000256" key="6">
    <source>
        <dbReference type="ARBA" id="ARBA00022741"/>
    </source>
</evidence>
<dbReference type="EMBL" id="KZ664735">
    <property type="protein sequence ID" value="PPS03518.1"/>
    <property type="molecule type" value="Genomic_DNA"/>
</dbReference>